<evidence type="ECO:0000313" key="2">
    <source>
        <dbReference type="Proteomes" id="UP001199469"/>
    </source>
</evidence>
<evidence type="ECO:0000313" key="1">
    <source>
        <dbReference type="EMBL" id="MCD2196642.1"/>
    </source>
</evidence>
<accession>A0ABS8PFA8</accession>
<comment type="caution">
    <text evidence="1">The sequence shown here is derived from an EMBL/GenBank/DDBJ whole genome shotgun (WGS) entry which is preliminary data.</text>
</comment>
<name>A0ABS8PFA8_9PSEU</name>
<organism evidence="1 2">
    <name type="scientific">Actinomycetospora endophytica</name>
    <dbReference type="NCBI Taxonomy" id="2291215"/>
    <lineage>
        <taxon>Bacteria</taxon>
        <taxon>Bacillati</taxon>
        <taxon>Actinomycetota</taxon>
        <taxon>Actinomycetes</taxon>
        <taxon>Pseudonocardiales</taxon>
        <taxon>Pseudonocardiaceae</taxon>
        <taxon>Actinomycetospora</taxon>
    </lineage>
</organism>
<protein>
    <submittedName>
        <fullName evidence="1">ANTAR domain-containing protein</fullName>
    </submittedName>
</protein>
<dbReference type="Proteomes" id="UP001199469">
    <property type="component" value="Unassembled WGS sequence"/>
</dbReference>
<gene>
    <name evidence="1" type="ORF">LQ327_25030</name>
</gene>
<keyword evidence="2" id="KW-1185">Reference proteome</keyword>
<dbReference type="RefSeq" id="WP_230738523.1">
    <property type="nucleotide sequence ID" value="NZ_JAJNDB010000006.1"/>
</dbReference>
<sequence>MTPDDRGRDCTVVQAAVRTLVERYRLGEEDARSRLAQCCAATGQTPSAVATQIVLGVVDDTSGAEPSTPRAPATPPADWALAIPVL</sequence>
<proteinExistence type="predicted"/>
<dbReference type="EMBL" id="JAJNDB010000006">
    <property type="protein sequence ID" value="MCD2196642.1"/>
    <property type="molecule type" value="Genomic_DNA"/>
</dbReference>
<reference evidence="1 2" key="1">
    <citation type="submission" date="2021-11" db="EMBL/GenBank/DDBJ databases">
        <title>Draft genome sequence of Actinomycetospora sp. SF1 isolated from the rhizosphere soil.</title>
        <authorList>
            <person name="Duangmal K."/>
            <person name="Chantavorakit T."/>
        </authorList>
    </citation>
    <scope>NUCLEOTIDE SEQUENCE [LARGE SCALE GENOMIC DNA]</scope>
    <source>
        <strain evidence="1 2">TBRC 5722</strain>
    </source>
</reference>